<dbReference type="InterPro" id="IPR007349">
    <property type="entry name" value="DUF418"/>
</dbReference>
<dbReference type="PANTHER" id="PTHR30590">
    <property type="entry name" value="INNER MEMBRANE PROTEIN"/>
    <property type="match status" value="1"/>
</dbReference>
<feature type="region of interest" description="Disordered" evidence="1">
    <location>
        <begin position="1"/>
        <end position="30"/>
    </location>
</feature>
<reference evidence="5 6" key="1">
    <citation type="submission" date="2017-07" db="EMBL/GenBank/DDBJ databases">
        <title>Amycolatopsis antarcticus sp. nov., isolated from the surface of an Antarcticus brown macroalga.</title>
        <authorList>
            <person name="Wang J."/>
            <person name="Leiva S."/>
            <person name="Huang J."/>
            <person name="Huang Y."/>
        </authorList>
    </citation>
    <scope>NUCLEOTIDE SEQUENCE [LARGE SCALE GENOMIC DNA]</scope>
    <source>
        <strain evidence="5 6">AU-G6</strain>
    </source>
</reference>
<feature type="compositionally biased region" description="Low complexity" evidence="1">
    <location>
        <begin position="10"/>
        <end position="27"/>
    </location>
</feature>
<dbReference type="Pfam" id="PF07786">
    <property type="entry name" value="HGSNAT_cat"/>
    <property type="match status" value="1"/>
</dbReference>
<dbReference type="InterPro" id="IPR012429">
    <property type="entry name" value="HGSNAT_cat"/>
</dbReference>
<evidence type="ECO:0000259" key="3">
    <source>
        <dbReference type="Pfam" id="PF04235"/>
    </source>
</evidence>
<keyword evidence="6" id="KW-1185">Reference proteome</keyword>
<feature type="domain" description="Heparan-alpha-glucosaminide N-acetyltransferase catalytic" evidence="4">
    <location>
        <begin position="32"/>
        <end position="235"/>
    </location>
</feature>
<gene>
    <name evidence="5" type="ORF">CFN78_11685</name>
</gene>
<feature type="transmembrane region" description="Helical" evidence="2">
    <location>
        <begin position="149"/>
        <end position="169"/>
    </location>
</feature>
<evidence type="ECO:0000313" key="5">
    <source>
        <dbReference type="EMBL" id="OZM72917.1"/>
    </source>
</evidence>
<protein>
    <recommendedName>
        <fullName evidence="7">Heparan-alpha-glucosaminide N-acetyltransferase catalytic domain-containing protein</fullName>
    </recommendedName>
</protein>
<keyword evidence="2" id="KW-1133">Transmembrane helix</keyword>
<feature type="transmembrane region" description="Helical" evidence="2">
    <location>
        <begin position="201"/>
        <end position="222"/>
    </location>
</feature>
<proteinExistence type="predicted"/>
<evidence type="ECO:0008006" key="7">
    <source>
        <dbReference type="Google" id="ProtNLM"/>
    </source>
</evidence>
<name>A0A263D5P9_9PSEU</name>
<evidence type="ECO:0000256" key="1">
    <source>
        <dbReference type="SAM" id="MobiDB-lite"/>
    </source>
</evidence>
<feature type="transmembrane region" description="Helical" evidence="2">
    <location>
        <begin position="105"/>
        <end position="123"/>
    </location>
</feature>
<dbReference type="Pfam" id="PF04235">
    <property type="entry name" value="DUF418"/>
    <property type="match status" value="1"/>
</dbReference>
<comment type="caution">
    <text evidence="5">The sequence shown here is derived from an EMBL/GenBank/DDBJ whole genome shotgun (WGS) entry which is preliminary data.</text>
</comment>
<evidence type="ECO:0000256" key="2">
    <source>
        <dbReference type="SAM" id="Phobius"/>
    </source>
</evidence>
<dbReference type="Proteomes" id="UP000242444">
    <property type="component" value="Unassembled WGS sequence"/>
</dbReference>
<dbReference type="InterPro" id="IPR052529">
    <property type="entry name" value="Bact_Transport_Assoc"/>
</dbReference>
<feature type="domain" description="DUF418" evidence="3">
    <location>
        <begin position="313"/>
        <end position="405"/>
    </location>
</feature>
<feature type="transmembrane region" description="Helical" evidence="2">
    <location>
        <begin position="234"/>
        <end position="255"/>
    </location>
</feature>
<evidence type="ECO:0000313" key="6">
    <source>
        <dbReference type="Proteomes" id="UP000242444"/>
    </source>
</evidence>
<feature type="transmembrane region" description="Helical" evidence="2">
    <location>
        <begin position="334"/>
        <end position="359"/>
    </location>
</feature>
<feature type="transmembrane region" description="Helical" evidence="2">
    <location>
        <begin position="309"/>
        <end position="327"/>
    </location>
</feature>
<keyword evidence="2" id="KW-0472">Membrane</keyword>
<feature type="transmembrane region" description="Helical" evidence="2">
    <location>
        <begin position="129"/>
        <end position="144"/>
    </location>
</feature>
<dbReference type="EMBL" id="NKYE01000006">
    <property type="protein sequence ID" value="OZM72917.1"/>
    <property type="molecule type" value="Genomic_DNA"/>
</dbReference>
<dbReference type="AlphaFoldDB" id="A0A263D5P9"/>
<keyword evidence="2" id="KW-0812">Transmembrane</keyword>
<organism evidence="5 6">
    <name type="scientific">Amycolatopsis antarctica</name>
    <dbReference type="NCBI Taxonomy" id="1854586"/>
    <lineage>
        <taxon>Bacteria</taxon>
        <taxon>Bacillati</taxon>
        <taxon>Actinomycetota</taxon>
        <taxon>Actinomycetes</taxon>
        <taxon>Pseudonocardiales</taxon>
        <taxon>Pseudonocardiaceae</taxon>
        <taxon>Amycolatopsis</taxon>
    </lineage>
</organism>
<sequence length="415" mass="42595">MTTSQARQEGAGAPGSSPAPGESGPAKAPRRRLAGIDVARGIAVIGMFCAHFDPDLLNPDSWLQQLVTGRSAALFALLAGVSIALLSGGGEPAEGRAMRARRVQIAVRAVLLFVLGLALTSLGTTVKEILTVYAVLFLLSIPLLRVRPLVLAVAAAVLAVAGPLASFALRGSVVPQTRTGVSPGWADLTSAQGALEVLKGILLTGTYPVLTWLPFLLAGLAIGRLDLRARTVRLTMALAGAVLASAAYAASWAAMNPLGGYARIAGNLGGGLDVEGVRLMTADSPGTVPVDDPGFLFISASHSGAPLEILAEIGVAMVVISVSLVVADRFPRAVVPLASVGALALTGYAGHIVVIWAIGIDRLTVLATETGYLPLVVLVVATMVLTTVWRRFLGRGPLEALLARLSTAAGSLVRP</sequence>
<accession>A0A263D5P9</accession>
<dbReference type="RefSeq" id="WP_094862775.1">
    <property type="nucleotide sequence ID" value="NZ_NKYE01000006.1"/>
</dbReference>
<dbReference type="OrthoDB" id="4966979at2"/>
<feature type="transmembrane region" description="Helical" evidence="2">
    <location>
        <begin position="371"/>
        <end position="389"/>
    </location>
</feature>
<dbReference type="InParanoid" id="A0A263D5P9"/>
<evidence type="ECO:0000259" key="4">
    <source>
        <dbReference type="Pfam" id="PF07786"/>
    </source>
</evidence>
<dbReference type="PANTHER" id="PTHR30590:SF2">
    <property type="entry name" value="INNER MEMBRANE PROTEIN"/>
    <property type="match status" value="1"/>
</dbReference>